<dbReference type="SUPFAM" id="SSF50952">
    <property type="entry name" value="Soluble quinoprotein glucose dehydrogenase"/>
    <property type="match status" value="1"/>
</dbReference>
<dbReference type="SUPFAM" id="SSF52317">
    <property type="entry name" value="Class I glutamine amidotransferase-like"/>
    <property type="match status" value="1"/>
</dbReference>
<dbReference type="SUPFAM" id="SSF46626">
    <property type="entry name" value="Cytochrome c"/>
    <property type="match status" value="1"/>
</dbReference>
<keyword evidence="9" id="KW-1185">Reference proteome</keyword>
<dbReference type="PROSITE" id="PS50022">
    <property type="entry name" value="FA58C_3"/>
    <property type="match status" value="1"/>
</dbReference>
<proteinExistence type="predicted"/>
<dbReference type="SUPFAM" id="SSF48371">
    <property type="entry name" value="ARM repeat"/>
    <property type="match status" value="1"/>
</dbReference>
<keyword evidence="1 4" id="KW-0349">Heme</keyword>
<protein>
    <submittedName>
        <fullName evidence="8">Trehalose utilization</fullName>
    </submittedName>
</protein>
<evidence type="ECO:0000256" key="2">
    <source>
        <dbReference type="ARBA" id="ARBA00022723"/>
    </source>
</evidence>
<feature type="chain" id="PRO_5021901279" evidence="5">
    <location>
        <begin position="27"/>
        <end position="1467"/>
    </location>
</feature>
<dbReference type="PANTHER" id="PTHR33546">
    <property type="entry name" value="LARGE, MULTIFUNCTIONAL SECRETED PROTEIN-RELATED"/>
    <property type="match status" value="1"/>
</dbReference>
<dbReference type="InterPro" id="IPR036909">
    <property type="entry name" value="Cyt_c-like_dom_sf"/>
</dbReference>
<evidence type="ECO:0000256" key="1">
    <source>
        <dbReference type="ARBA" id="ARBA00022617"/>
    </source>
</evidence>
<evidence type="ECO:0000259" key="7">
    <source>
        <dbReference type="PROSITE" id="PS51007"/>
    </source>
</evidence>
<dbReference type="KEGG" id="bvo:Pan97_51710"/>
<dbReference type="EMBL" id="CP036289">
    <property type="protein sequence ID" value="QDU78091.1"/>
    <property type="molecule type" value="Genomic_DNA"/>
</dbReference>
<dbReference type="InterPro" id="IPR016024">
    <property type="entry name" value="ARM-type_fold"/>
</dbReference>
<dbReference type="RefSeq" id="WP_144977644.1">
    <property type="nucleotide sequence ID" value="NZ_CP036289.1"/>
</dbReference>
<dbReference type="Pfam" id="PF06283">
    <property type="entry name" value="ThuA"/>
    <property type="match status" value="1"/>
</dbReference>
<gene>
    <name evidence="8" type="ORF">Pan97_51710</name>
</gene>
<dbReference type="InterPro" id="IPR008979">
    <property type="entry name" value="Galactose-bd-like_sf"/>
</dbReference>
<keyword evidence="5" id="KW-0732">Signal</keyword>
<dbReference type="InterPro" id="IPR055557">
    <property type="entry name" value="DUF7133"/>
</dbReference>
<dbReference type="InterPro" id="IPR000421">
    <property type="entry name" value="FA58C"/>
</dbReference>
<keyword evidence="2 4" id="KW-0479">Metal-binding</keyword>
<feature type="domain" description="Cytochrome c" evidence="7">
    <location>
        <begin position="1326"/>
        <end position="1461"/>
    </location>
</feature>
<name>A0A518CFV1_9BACT</name>
<evidence type="ECO:0000256" key="5">
    <source>
        <dbReference type="SAM" id="SignalP"/>
    </source>
</evidence>
<dbReference type="Gene3D" id="2.120.10.30">
    <property type="entry name" value="TolB, C-terminal domain"/>
    <property type="match status" value="1"/>
</dbReference>
<dbReference type="Pfam" id="PF00754">
    <property type="entry name" value="F5_F8_type_C"/>
    <property type="match status" value="1"/>
</dbReference>
<evidence type="ECO:0000313" key="8">
    <source>
        <dbReference type="EMBL" id="QDU78091.1"/>
    </source>
</evidence>
<evidence type="ECO:0000313" key="9">
    <source>
        <dbReference type="Proteomes" id="UP000318626"/>
    </source>
</evidence>
<dbReference type="Pfam" id="PF23500">
    <property type="entry name" value="DUF7133"/>
    <property type="match status" value="1"/>
</dbReference>
<dbReference type="GO" id="GO:0020037">
    <property type="term" value="F:heme binding"/>
    <property type="evidence" value="ECO:0007669"/>
    <property type="project" value="InterPro"/>
</dbReference>
<dbReference type="Gene3D" id="3.40.50.880">
    <property type="match status" value="1"/>
</dbReference>
<dbReference type="NCBIfam" id="TIGR02603">
    <property type="entry name" value="CxxCH_TIGR02603"/>
    <property type="match status" value="1"/>
</dbReference>
<feature type="signal peptide" evidence="5">
    <location>
        <begin position="1"/>
        <end position="26"/>
    </location>
</feature>
<dbReference type="Proteomes" id="UP000318626">
    <property type="component" value="Chromosome"/>
</dbReference>
<dbReference type="InterPro" id="IPR029010">
    <property type="entry name" value="ThuA-like"/>
</dbReference>
<dbReference type="Gene3D" id="2.60.120.260">
    <property type="entry name" value="Galactose-binding domain-like"/>
    <property type="match status" value="1"/>
</dbReference>
<dbReference type="InterPro" id="IPR011042">
    <property type="entry name" value="6-blade_b-propeller_TolB-like"/>
</dbReference>
<organism evidence="8 9">
    <name type="scientific">Bremerella volcania</name>
    <dbReference type="NCBI Taxonomy" id="2527984"/>
    <lineage>
        <taxon>Bacteria</taxon>
        <taxon>Pseudomonadati</taxon>
        <taxon>Planctomycetota</taxon>
        <taxon>Planctomycetia</taxon>
        <taxon>Pirellulales</taxon>
        <taxon>Pirellulaceae</taxon>
        <taxon>Bremerella</taxon>
    </lineage>
</organism>
<accession>A0A518CFV1</accession>
<dbReference type="OrthoDB" id="2482121at2"/>
<dbReference type="GO" id="GO:0046872">
    <property type="term" value="F:metal ion binding"/>
    <property type="evidence" value="ECO:0007669"/>
    <property type="project" value="UniProtKB-KW"/>
</dbReference>
<reference evidence="9" key="1">
    <citation type="submission" date="2019-02" db="EMBL/GenBank/DDBJ databases">
        <title>Deep-cultivation of Planctomycetes and their phenomic and genomic characterization uncovers novel biology.</title>
        <authorList>
            <person name="Wiegand S."/>
            <person name="Jogler M."/>
            <person name="Boedeker C."/>
            <person name="Pinto D."/>
            <person name="Vollmers J."/>
            <person name="Rivas-Marin E."/>
            <person name="Kohn T."/>
            <person name="Peeters S.H."/>
            <person name="Heuer A."/>
            <person name="Rast P."/>
            <person name="Oberbeckmann S."/>
            <person name="Bunk B."/>
            <person name="Jeske O."/>
            <person name="Meyerdierks A."/>
            <person name="Storesund J.E."/>
            <person name="Kallscheuer N."/>
            <person name="Luecker S."/>
            <person name="Lage O.M."/>
            <person name="Pohl T."/>
            <person name="Merkel B.J."/>
            <person name="Hornburger P."/>
            <person name="Mueller R.-W."/>
            <person name="Bruemmer F."/>
            <person name="Labrenz M."/>
            <person name="Spormann A.M."/>
            <person name="Op den Camp H."/>
            <person name="Overmann J."/>
            <person name="Amann R."/>
            <person name="Jetten M.S.M."/>
            <person name="Mascher T."/>
            <person name="Medema M.H."/>
            <person name="Devos D.P."/>
            <person name="Kaster A.-K."/>
            <person name="Ovreas L."/>
            <person name="Rohde M."/>
            <person name="Galperin M.Y."/>
            <person name="Jogler C."/>
        </authorList>
    </citation>
    <scope>NUCLEOTIDE SEQUENCE [LARGE SCALE GENOMIC DNA]</scope>
    <source>
        <strain evidence="9">Pan97</strain>
    </source>
</reference>
<dbReference type="Gene3D" id="1.10.760.10">
    <property type="entry name" value="Cytochrome c-like domain"/>
    <property type="match status" value="1"/>
</dbReference>
<dbReference type="InterPro" id="IPR029062">
    <property type="entry name" value="Class_I_gatase-like"/>
</dbReference>
<dbReference type="Gene3D" id="1.25.10.10">
    <property type="entry name" value="Leucine-rich Repeat Variant"/>
    <property type="match status" value="1"/>
</dbReference>
<feature type="domain" description="F5/8 type C" evidence="6">
    <location>
        <begin position="261"/>
        <end position="399"/>
    </location>
</feature>
<dbReference type="InterPro" id="IPR011041">
    <property type="entry name" value="Quinoprot_gluc/sorb_DH_b-prop"/>
</dbReference>
<keyword evidence="3 4" id="KW-0408">Iron</keyword>
<dbReference type="InterPro" id="IPR009056">
    <property type="entry name" value="Cyt_c-like_dom"/>
</dbReference>
<dbReference type="PROSITE" id="PS51007">
    <property type="entry name" value="CYTC"/>
    <property type="match status" value="1"/>
</dbReference>
<evidence type="ECO:0000256" key="4">
    <source>
        <dbReference type="PROSITE-ProRule" id="PRU00433"/>
    </source>
</evidence>
<sequence precursor="true">MTSSRSLFARVLSVVTLCLLPATLRAADAPKPIKALLVTGGCCHDYQTQKNIIKEGLEARAHIEVTVVHEGGSTTDTKIPLYQNPNWAEGYDIVLHNECFAAVKDPAWTARVLKPHQEGLPGVVIHCAMHCYRDGTDQWFKFCGVTSHRHGAHYPHAVYNYDAQHPIMQGFGPAWANPQGELYHIAKVWENTHVLGASKELNQGDEHVCIWTNQYGDAKVFGTTLGHHNETMEADTFLNMLTRGTLWACDKLSDEYLKPVDAAPKLVPVNLALDKPAKASSEETGKNNFAKNAFDGDKSTRWCAGGANYPQWLEVDLGEPKELRGAQIDWESEGGVYQYTIDGSADGKSWKTIVDQSQKDDNKHDFEFVAGGFRYIRVSALNSKHGGWASIRELRLLGKEMIEVAPEKAKQDEDAQKLAEVKLPEGFEKTIFAAPPAVNYPVFVAASPEGDVYVSVDKNGSLDRELKRGAIHRLRDTDGDGKADEVKLFVPDVDSPRGIVWDRDRLYVLHPPHLSAFIDEDGDGRSDKQEILIKNLAFTFKDRPADHTSNGVTLGIDGWLYLAIGDFGFMEAEGADGRKLQCRGGGVLRVRPDGSNMEMYSYGTRNILEVAVDPLMNAFTRDNTNDGGGWDIRLHHFSGLEDHGYPRLYMNFGEEIVQPLADYGGGSGCGALYMDEPGFPEGYGNALYTADWGRSWIYRHNPKRKGATFEVNQEEFLGLPRVTDLDVDANSNIYAASWKGATFKYNGEDVGYLVQVKPKGYKAEALPNLREASEDELFAMLYSESHRRRLAAQRELLARSDFSTKKGKELVLATFKKAMSIAKGKEFDRKKPSPETRVAALYLATQIVLEANSVRGPDISLESSFAEFEPLFSDSDIGPLVIRALSDFVAAGGVNLEISAHGPLNRLIEEQFNSKNPRMVLEAIIAKGRLTPPANVTNWESERAGGAATFLGSDDPVLRHTAFRTVVNLEDYEAMFAIIDGRTASERKRQFALFALQRMHKPEVVDGLIERLAKEDDAYRRQGLLTALCRLYFVDGQWKGNSWGTRPDTRGPYYQPEKWELSDKIGGVLRSTLASADNEESAFLLTQLQRHRVELDGTLRLALEKAANDPKFAAAAVNLIASSNALPSEAIGLLKSTATGDATDAEVRGQAVTALLRSTDADTVKVALAGLTKLHQADANSAAFKKAFSQFQNKDQLSRQIGVLESLAKTPTTGEAVWAEAGLLTLSQQKKLSPEVESTVTSSLASGWNDPARQPQLLSAAMIVNDRQLEDKVLGLLDSKSAEVASAASKVADAWKLKAQMNKPTGPKVATIDPAEVIKMVVGMKGNKARGEQLFAKLACNKCHTVDPNETPRGPYLPQVAKTYKRDQLTEAIVLPSKSLAQGFVTNIFQMEDGRLLSGFITFEGPEKIVIRDNQGNEITLNPDEILGQKKDDISIMPVGLANEATVQELADLVTYLESLASKAGTK</sequence>
<dbReference type="PANTHER" id="PTHR33546:SF1">
    <property type="entry name" value="LARGE, MULTIFUNCTIONAL SECRETED PROTEIN"/>
    <property type="match status" value="1"/>
</dbReference>
<evidence type="ECO:0000256" key="3">
    <source>
        <dbReference type="ARBA" id="ARBA00023004"/>
    </source>
</evidence>
<dbReference type="SUPFAM" id="SSF49785">
    <property type="entry name" value="Galactose-binding domain-like"/>
    <property type="match status" value="1"/>
</dbReference>
<dbReference type="InterPro" id="IPR011989">
    <property type="entry name" value="ARM-like"/>
</dbReference>
<evidence type="ECO:0000259" key="6">
    <source>
        <dbReference type="PROSITE" id="PS50022"/>
    </source>
</evidence>
<dbReference type="GO" id="GO:0009055">
    <property type="term" value="F:electron transfer activity"/>
    <property type="evidence" value="ECO:0007669"/>
    <property type="project" value="InterPro"/>
</dbReference>
<dbReference type="InterPro" id="IPR013427">
    <property type="entry name" value="Haem-bd_dom_put"/>
</dbReference>